<proteinExistence type="predicted"/>
<keyword evidence="1" id="KW-0732">Signal</keyword>
<feature type="chain" id="PRO_5046311980" evidence="1">
    <location>
        <begin position="25"/>
        <end position="212"/>
    </location>
</feature>
<evidence type="ECO:0000313" key="3">
    <source>
        <dbReference type="Proteomes" id="UP001221411"/>
    </source>
</evidence>
<reference evidence="2 3" key="1">
    <citation type="submission" date="2022-11" db="EMBL/GenBank/DDBJ databases">
        <title>Minimal conservation of predation-associated metabolite biosynthetic gene clusters underscores biosynthetic potential of Myxococcota including descriptions for ten novel species: Archangium lansinium sp. nov., Myxococcus landrumus sp. nov., Nannocystis bai.</title>
        <authorList>
            <person name="Ahearne A."/>
            <person name="Stevens C."/>
            <person name="Dowd S."/>
        </authorList>
    </citation>
    <scope>NUCLEOTIDE SEQUENCE [LARGE SCALE GENOMIC DNA]</scope>
    <source>
        <strain evidence="2 3">RJM3</strain>
    </source>
</reference>
<comment type="caution">
    <text evidence="2">The sequence shown here is derived from an EMBL/GenBank/DDBJ whole genome shotgun (WGS) entry which is preliminary data.</text>
</comment>
<evidence type="ECO:0000313" key="2">
    <source>
        <dbReference type="EMBL" id="MDC0745971.1"/>
    </source>
</evidence>
<dbReference type="EMBL" id="JAQNDO010000001">
    <property type="protein sequence ID" value="MDC0745971.1"/>
    <property type="molecule type" value="Genomic_DNA"/>
</dbReference>
<protein>
    <submittedName>
        <fullName evidence="2">Uncharacterized protein</fullName>
    </submittedName>
</protein>
<name>A0ABT5EVZ4_9BACT</name>
<evidence type="ECO:0000256" key="1">
    <source>
        <dbReference type="SAM" id="SignalP"/>
    </source>
</evidence>
<sequence length="212" mass="20855">MLRPRSNWGIVLVSAFLVAALPMACGSQVDGGNGGAGGGGSGGDGGGGGGGALNFGACTGPGQCTVVKNSCCGPCSEPTLADVEPVHVDRVDEYNTFVCPEPSACPACAGAPNPGLFAYCEAGSCAEADVATHAFSACTTAADCTLRFGMNCCEPCAGGVPDLVAVASSSLQAMYDLACAPQMGCPECAPIHPSEWKADCVAGHCAVVPAMP</sequence>
<accession>A0ABT5EVZ4</accession>
<dbReference type="Proteomes" id="UP001221411">
    <property type="component" value="Unassembled WGS sequence"/>
</dbReference>
<gene>
    <name evidence="2" type="ORF">POL67_31885</name>
</gene>
<organism evidence="2 3">
    <name type="scientific">Polyangium mundeleinium</name>
    <dbReference type="NCBI Taxonomy" id="2995306"/>
    <lineage>
        <taxon>Bacteria</taxon>
        <taxon>Pseudomonadati</taxon>
        <taxon>Myxococcota</taxon>
        <taxon>Polyangia</taxon>
        <taxon>Polyangiales</taxon>
        <taxon>Polyangiaceae</taxon>
        <taxon>Polyangium</taxon>
    </lineage>
</organism>
<dbReference type="RefSeq" id="WP_271924013.1">
    <property type="nucleotide sequence ID" value="NZ_JAQNDO010000001.1"/>
</dbReference>
<keyword evidence="3" id="KW-1185">Reference proteome</keyword>
<feature type="signal peptide" evidence="1">
    <location>
        <begin position="1"/>
        <end position="24"/>
    </location>
</feature>